<keyword evidence="5 15" id="KW-0813">Transport</keyword>
<evidence type="ECO:0000256" key="3">
    <source>
        <dbReference type="ARBA" id="ARBA00006375"/>
    </source>
</evidence>
<evidence type="ECO:0000256" key="11">
    <source>
        <dbReference type="ARBA" id="ARBA00022989"/>
    </source>
</evidence>
<protein>
    <recommendedName>
        <fullName evidence="18">Mitochondrial carrier protein</fullName>
    </recommendedName>
</protein>
<feature type="repeat" description="Solcar" evidence="14">
    <location>
        <begin position="254"/>
        <end position="341"/>
    </location>
</feature>
<dbReference type="Proteomes" id="UP000176998">
    <property type="component" value="Unassembled WGS sequence"/>
</dbReference>
<evidence type="ECO:0000256" key="7">
    <source>
        <dbReference type="ARBA" id="ARBA00022737"/>
    </source>
</evidence>
<keyword evidence="6 14" id="KW-0812">Transmembrane</keyword>
<organism evidence="16 17">
    <name type="scientific">Colletotrichum orchidophilum</name>
    <dbReference type="NCBI Taxonomy" id="1209926"/>
    <lineage>
        <taxon>Eukaryota</taxon>
        <taxon>Fungi</taxon>
        <taxon>Dikarya</taxon>
        <taxon>Ascomycota</taxon>
        <taxon>Pezizomycotina</taxon>
        <taxon>Sordariomycetes</taxon>
        <taxon>Hypocreomycetidae</taxon>
        <taxon>Glomerellales</taxon>
        <taxon>Glomerellaceae</taxon>
        <taxon>Colletotrichum</taxon>
    </lineage>
</organism>
<keyword evidence="7" id="KW-0677">Repeat</keyword>
<dbReference type="OrthoDB" id="428293at2759"/>
<sequence length="449" mass="49609">MFALSEESKERIGKIIEISRIAIHYGYLPLVLYLGYTRSEPRPAFIRTPWPKAQAVVDQLRVHIMNKSHERCITFEADEQNTHLETPLQASGFVAVKSFERSLAVAEALKSDSGAAIFNVTEVLLTSMSESNNAGISPALVESVAGLSAGSVATLVVHPLDIVKTRMQIHRSAANPSVSLTTMSLIRTLTQNPHPIASLYRGLTPNLIGNASSWSAFFFFKSRVERVIALWRAGYMPLTSGSGADARNLTKEYLTTQDFFASSALAGALTQVLTNPVWVLKTRMLSSDRTAVGAYANMWTGARQLYRSEGLRGFYRGLGVSLVGVSHGAVQFAVYEPAKKMYFAGRQRKGDNGGRLSNEATVVISSVAKLVAGAVTYPYQVLRSRLQNYDADERFGRGIRGVVKRIWQEEGFRGFYRGLMPGVVRVMPATWVTFLVYENVKYYLPQWAA</sequence>
<gene>
    <name evidence="16" type="ORF">CORC01_06993</name>
</gene>
<name>A0A1G4B8J1_9PEZI</name>
<dbReference type="InterPro" id="IPR018108">
    <property type="entry name" value="MCP_transmembrane"/>
</dbReference>
<comment type="caution">
    <text evidence="16">The sequence shown here is derived from an EMBL/GenBank/DDBJ whole genome shotgun (WGS) entry which is preliminary data.</text>
</comment>
<dbReference type="EMBL" id="MJBS01000054">
    <property type="protein sequence ID" value="OHE97788.1"/>
    <property type="molecule type" value="Genomic_DNA"/>
</dbReference>
<evidence type="ECO:0000256" key="9">
    <source>
        <dbReference type="ARBA" id="ARBA00022792"/>
    </source>
</evidence>
<evidence type="ECO:0000256" key="13">
    <source>
        <dbReference type="ARBA" id="ARBA00023136"/>
    </source>
</evidence>
<dbReference type="RefSeq" id="XP_022474941.1">
    <property type="nucleotide sequence ID" value="XM_022618631.1"/>
</dbReference>
<dbReference type="Pfam" id="PF08038">
    <property type="entry name" value="Tom7"/>
    <property type="match status" value="1"/>
</dbReference>
<evidence type="ECO:0000256" key="2">
    <source>
        <dbReference type="ARBA" id="ARBA00004572"/>
    </source>
</evidence>
<reference evidence="16 17" key="1">
    <citation type="submission" date="2016-09" db="EMBL/GenBank/DDBJ databases">
        <authorList>
            <person name="Capua I."/>
            <person name="De Benedictis P."/>
            <person name="Joannis T."/>
            <person name="Lombin L.H."/>
            <person name="Cattoli G."/>
        </authorList>
    </citation>
    <scope>NUCLEOTIDE SEQUENCE [LARGE SCALE GENOMIC DNA]</scope>
    <source>
        <strain evidence="16 17">IMI 309357</strain>
    </source>
</reference>
<evidence type="ECO:0000313" key="17">
    <source>
        <dbReference type="Proteomes" id="UP000176998"/>
    </source>
</evidence>
<comment type="subcellular location">
    <subcellularLocation>
        <location evidence="1">Mitochondrion inner membrane</location>
        <topology evidence="1">Multi-pass membrane protein</topology>
    </subcellularLocation>
    <subcellularLocation>
        <location evidence="2">Mitochondrion outer membrane</location>
        <topology evidence="2">Single-pass membrane protein</topology>
    </subcellularLocation>
</comment>
<keyword evidence="11" id="KW-1133">Transmembrane helix</keyword>
<dbReference type="GO" id="GO:0030150">
    <property type="term" value="P:protein import into mitochondrial matrix"/>
    <property type="evidence" value="ECO:0007669"/>
    <property type="project" value="InterPro"/>
</dbReference>
<dbReference type="GO" id="GO:0015215">
    <property type="term" value="F:nucleotide transmembrane transporter activity"/>
    <property type="evidence" value="ECO:0007669"/>
    <property type="project" value="UniProtKB-ARBA"/>
</dbReference>
<evidence type="ECO:0000256" key="10">
    <source>
        <dbReference type="ARBA" id="ARBA00022927"/>
    </source>
</evidence>
<evidence type="ECO:0000256" key="15">
    <source>
        <dbReference type="RuleBase" id="RU000488"/>
    </source>
</evidence>
<dbReference type="PANTHER" id="PTHR45683">
    <property type="entry name" value="MITOCHONDRIAL NICOTINAMIDE ADENINE DINUCLEOTIDE TRANSPORTER 1-RELATED-RELATED"/>
    <property type="match status" value="1"/>
</dbReference>
<comment type="similarity">
    <text evidence="4">Belongs to the Tom7 family.</text>
</comment>
<keyword evidence="13 14" id="KW-0472">Membrane</keyword>
<evidence type="ECO:0000256" key="12">
    <source>
        <dbReference type="ARBA" id="ARBA00023128"/>
    </source>
</evidence>
<evidence type="ECO:0000256" key="6">
    <source>
        <dbReference type="ARBA" id="ARBA00022692"/>
    </source>
</evidence>
<dbReference type="GO" id="GO:0005743">
    <property type="term" value="C:mitochondrial inner membrane"/>
    <property type="evidence" value="ECO:0007669"/>
    <property type="project" value="UniProtKB-SubCell"/>
</dbReference>
<evidence type="ECO:0000256" key="5">
    <source>
        <dbReference type="ARBA" id="ARBA00022448"/>
    </source>
</evidence>
<dbReference type="PROSITE" id="PS50920">
    <property type="entry name" value="SOLCAR"/>
    <property type="match status" value="3"/>
</dbReference>
<evidence type="ECO:0000256" key="8">
    <source>
        <dbReference type="ARBA" id="ARBA00022787"/>
    </source>
</evidence>
<dbReference type="AlphaFoldDB" id="A0A1G4B8J1"/>
<keyword evidence="9" id="KW-0999">Mitochondrion inner membrane</keyword>
<dbReference type="Gene3D" id="1.50.40.10">
    <property type="entry name" value="Mitochondrial carrier domain"/>
    <property type="match status" value="2"/>
</dbReference>
<accession>A0A1G4B8J1</accession>
<feature type="repeat" description="Solcar" evidence="14">
    <location>
        <begin position="360"/>
        <end position="443"/>
    </location>
</feature>
<evidence type="ECO:0000313" key="16">
    <source>
        <dbReference type="EMBL" id="OHE97788.1"/>
    </source>
</evidence>
<dbReference type="Pfam" id="PF00153">
    <property type="entry name" value="Mito_carr"/>
    <property type="match status" value="3"/>
</dbReference>
<proteinExistence type="inferred from homology"/>
<evidence type="ECO:0000256" key="1">
    <source>
        <dbReference type="ARBA" id="ARBA00004448"/>
    </source>
</evidence>
<evidence type="ECO:0008006" key="18">
    <source>
        <dbReference type="Google" id="ProtNLM"/>
    </source>
</evidence>
<dbReference type="InterPro" id="IPR023395">
    <property type="entry name" value="MCP_dom_sf"/>
</dbReference>
<dbReference type="InterPro" id="IPR002067">
    <property type="entry name" value="MCP"/>
</dbReference>
<keyword evidence="10" id="KW-0653">Protein transport</keyword>
<keyword evidence="17" id="KW-1185">Reference proteome</keyword>
<dbReference type="InterPro" id="IPR044712">
    <property type="entry name" value="SLC25A32-like"/>
</dbReference>
<keyword evidence="8" id="KW-1000">Mitochondrion outer membrane</keyword>
<keyword evidence="12" id="KW-0496">Mitochondrion</keyword>
<feature type="repeat" description="Solcar" evidence="14">
    <location>
        <begin position="137"/>
        <end position="227"/>
    </location>
</feature>
<dbReference type="SUPFAM" id="SSF103506">
    <property type="entry name" value="Mitochondrial carrier"/>
    <property type="match status" value="1"/>
</dbReference>
<evidence type="ECO:0000256" key="4">
    <source>
        <dbReference type="ARBA" id="ARBA00010917"/>
    </source>
</evidence>
<dbReference type="InterPro" id="IPR012621">
    <property type="entry name" value="Tom7"/>
</dbReference>
<evidence type="ECO:0000256" key="14">
    <source>
        <dbReference type="PROSITE-ProRule" id="PRU00282"/>
    </source>
</evidence>
<dbReference type="PRINTS" id="PR00926">
    <property type="entry name" value="MITOCARRIER"/>
</dbReference>
<dbReference type="STRING" id="1209926.A0A1G4B8J1"/>
<dbReference type="GeneID" id="34560141"/>
<comment type="similarity">
    <text evidence="3 15">Belongs to the mitochondrial carrier (TC 2.A.29) family.</text>
</comment>
<dbReference type="GO" id="GO:0005742">
    <property type="term" value="C:mitochondrial outer membrane translocase complex"/>
    <property type="evidence" value="ECO:0007669"/>
    <property type="project" value="InterPro"/>
</dbReference>